<dbReference type="Pfam" id="PF00109">
    <property type="entry name" value="ketoacyl-synt"/>
    <property type="match status" value="1"/>
</dbReference>
<evidence type="ECO:0000259" key="7">
    <source>
        <dbReference type="PROSITE" id="PS52019"/>
    </source>
</evidence>
<feature type="region of interest" description="N-terminal hotdog fold" evidence="4">
    <location>
        <begin position="966"/>
        <end position="1110"/>
    </location>
</feature>
<dbReference type="PROSITE" id="PS52019">
    <property type="entry name" value="PKS_MFAS_DH"/>
    <property type="match status" value="1"/>
</dbReference>
<feature type="active site" description="Proton acceptor; for dehydratase activity" evidence="4">
    <location>
        <position position="998"/>
    </location>
</feature>
<protein>
    <submittedName>
        <fullName evidence="8">Polyketide synthase</fullName>
    </submittedName>
</protein>
<evidence type="ECO:0000256" key="5">
    <source>
        <dbReference type="SAM" id="MobiDB-lite"/>
    </source>
</evidence>
<dbReference type="Pfam" id="PF21089">
    <property type="entry name" value="PKS_DH_N"/>
    <property type="match status" value="1"/>
</dbReference>
<proteinExistence type="predicted"/>
<dbReference type="SMART" id="SM00826">
    <property type="entry name" value="PKS_DH"/>
    <property type="match status" value="1"/>
</dbReference>
<dbReference type="Pfam" id="PF00698">
    <property type="entry name" value="Acyl_transf_1"/>
    <property type="match status" value="1"/>
</dbReference>
<evidence type="ECO:0000313" key="9">
    <source>
        <dbReference type="Proteomes" id="UP000530670"/>
    </source>
</evidence>
<keyword evidence="3" id="KW-0511">Multifunctional enzyme</keyword>
<keyword evidence="2" id="KW-0597">Phosphoprotein</keyword>
<evidence type="ECO:0000256" key="1">
    <source>
        <dbReference type="ARBA" id="ARBA00022450"/>
    </source>
</evidence>
<dbReference type="SMART" id="SM00825">
    <property type="entry name" value="PKS_KS"/>
    <property type="match status" value="1"/>
</dbReference>
<dbReference type="InterPro" id="IPR016039">
    <property type="entry name" value="Thiolase-like"/>
</dbReference>
<dbReference type="Pfam" id="PF14765">
    <property type="entry name" value="PS-DH"/>
    <property type="match status" value="1"/>
</dbReference>
<dbReference type="InterPro" id="IPR014043">
    <property type="entry name" value="Acyl_transferase_dom"/>
</dbReference>
<dbReference type="InterPro" id="IPR020841">
    <property type="entry name" value="PKS_Beta-ketoAc_synthase_dom"/>
</dbReference>
<dbReference type="Gene3D" id="3.30.70.3290">
    <property type="match status" value="1"/>
</dbReference>
<evidence type="ECO:0000256" key="3">
    <source>
        <dbReference type="ARBA" id="ARBA00023268"/>
    </source>
</evidence>
<dbReference type="SUPFAM" id="SSF55048">
    <property type="entry name" value="Probable ACP-binding domain of malonyl-CoA ACP transacylase"/>
    <property type="match status" value="1"/>
</dbReference>
<dbReference type="CDD" id="cd00833">
    <property type="entry name" value="PKS"/>
    <property type="match status" value="1"/>
</dbReference>
<dbReference type="SMART" id="SM00827">
    <property type="entry name" value="PKS_AT"/>
    <property type="match status" value="1"/>
</dbReference>
<evidence type="ECO:0000259" key="6">
    <source>
        <dbReference type="PROSITE" id="PS52004"/>
    </source>
</evidence>
<dbReference type="PROSITE" id="PS52004">
    <property type="entry name" value="KS3_2"/>
    <property type="match status" value="1"/>
</dbReference>
<dbReference type="Gene3D" id="3.10.129.110">
    <property type="entry name" value="Polyketide synthase dehydratase"/>
    <property type="match status" value="1"/>
</dbReference>
<dbReference type="RefSeq" id="XP_037198956.1">
    <property type="nucleotide sequence ID" value="XM_037347240.1"/>
</dbReference>
<feature type="domain" description="Ketosynthase family 3 (KS3)" evidence="6">
    <location>
        <begin position="7"/>
        <end position="434"/>
    </location>
</feature>
<dbReference type="InterPro" id="IPR014031">
    <property type="entry name" value="Ketoacyl_synth_C"/>
</dbReference>
<dbReference type="InterPro" id="IPR020807">
    <property type="entry name" value="PKS_DH"/>
</dbReference>
<accession>A0A8H5V6V6</accession>
<dbReference type="InterPro" id="IPR049900">
    <property type="entry name" value="PKS_mFAS_DH"/>
</dbReference>
<dbReference type="SUPFAM" id="SSF52151">
    <property type="entry name" value="FabD/lysophospholipase-like"/>
    <property type="match status" value="1"/>
</dbReference>
<dbReference type="GeneID" id="59299510"/>
<evidence type="ECO:0000256" key="2">
    <source>
        <dbReference type="ARBA" id="ARBA00022553"/>
    </source>
</evidence>
<dbReference type="PANTHER" id="PTHR43775:SF29">
    <property type="entry name" value="ASPERFURANONE POLYKETIDE SYNTHASE AFOG-RELATED"/>
    <property type="match status" value="1"/>
</dbReference>
<dbReference type="InterPro" id="IPR042104">
    <property type="entry name" value="PKS_dehydratase_sf"/>
</dbReference>
<dbReference type="PANTHER" id="PTHR43775">
    <property type="entry name" value="FATTY ACID SYNTHASE"/>
    <property type="match status" value="1"/>
</dbReference>
<dbReference type="Proteomes" id="UP000530670">
    <property type="component" value="Unassembled WGS sequence"/>
</dbReference>
<dbReference type="GO" id="GO:0006633">
    <property type="term" value="P:fatty acid biosynthetic process"/>
    <property type="evidence" value="ECO:0007669"/>
    <property type="project" value="TreeGrafter"/>
</dbReference>
<feature type="domain" description="PKS/mFAS DH" evidence="7">
    <location>
        <begin position="966"/>
        <end position="1283"/>
    </location>
</feature>
<dbReference type="SUPFAM" id="SSF53901">
    <property type="entry name" value="Thiolase-like"/>
    <property type="match status" value="1"/>
</dbReference>
<feature type="compositionally biased region" description="Polar residues" evidence="5">
    <location>
        <begin position="457"/>
        <end position="481"/>
    </location>
</feature>
<dbReference type="OrthoDB" id="329835at2759"/>
<dbReference type="InterPro" id="IPR032821">
    <property type="entry name" value="PKS_assoc"/>
</dbReference>
<feature type="region of interest" description="C-terminal hotdog fold" evidence="4">
    <location>
        <begin position="1129"/>
        <end position="1283"/>
    </location>
</feature>
<dbReference type="EMBL" id="JAAQRI010000525">
    <property type="protein sequence ID" value="KAF5612751.1"/>
    <property type="molecule type" value="Genomic_DNA"/>
</dbReference>
<dbReference type="InterPro" id="IPR049552">
    <property type="entry name" value="PKS_DH_N"/>
</dbReference>
<evidence type="ECO:0000256" key="4">
    <source>
        <dbReference type="PROSITE-ProRule" id="PRU01363"/>
    </source>
</evidence>
<dbReference type="InterPro" id="IPR016035">
    <property type="entry name" value="Acyl_Trfase/lysoPLipase"/>
</dbReference>
<dbReference type="InterPro" id="IPR016036">
    <property type="entry name" value="Malonyl_transacylase_ACP-bd"/>
</dbReference>
<feature type="active site" description="Proton donor; for dehydratase activity" evidence="4">
    <location>
        <position position="1189"/>
    </location>
</feature>
<dbReference type="Gene3D" id="3.40.366.10">
    <property type="entry name" value="Malonyl-Coenzyme A Acyl Carrier Protein, domain 2"/>
    <property type="match status" value="1"/>
</dbReference>
<dbReference type="Gene3D" id="3.40.47.10">
    <property type="match status" value="1"/>
</dbReference>
<comment type="caution">
    <text evidence="8">The sequence shown here is derived from an EMBL/GenBank/DDBJ whole genome shotgun (WGS) entry which is preliminary data.</text>
</comment>
<reference evidence="8 9" key="1">
    <citation type="submission" date="2020-05" db="EMBL/GenBank/DDBJ databases">
        <title>Identification and distribution of gene clusters putatively required for synthesis of sphingolipid metabolism inhibitors in phylogenetically diverse species of the filamentous fungus Fusarium.</title>
        <authorList>
            <person name="Kim H.-S."/>
            <person name="Busman M."/>
            <person name="Brown D.W."/>
            <person name="Divon H."/>
            <person name="Uhlig S."/>
            <person name="Proctor R.H."/>
        </authorList>
    </citation>
    <scope>NUCLEOTIDE SEQUENCE [LARGE SCALE GENOMIC DNA]</scope>
    <source>
        <strain evidence="8 9">NRRL 66243</strain>
    </source>
</reference>
<dbReference type="InterPro" id="IPR001227">
    <property type="entry name" value="Ac_transferase_dom_sf"/>
</dbReference>
<dbReference type="Pfam" id="PF02801">
    <property type="entry name" value="Ketoacyl-synt_C"/>
    <property type="match status" value="1"/>
</dbReference>
<organism evidence="8 9">
    <name type="scientific">Fusarium tjaetaba</name>
    <dbReference type="NCBI Taxonomy" id="1567544"/>
    <lineage>
        <taxon>Eukaryota</taxon>
        <taxon>Fungi</taxon>
        <taxon>Dikarya</taxon>
        <taxon>Ascomycota</taxon>
        <taxon>Pezizomycotina</taxon>
        <taxon>Sordariomycetes</taxon>
        <taxon>Hypocreomycetidae</taxon>
        <taxon>Hypocreales</taxon>
        <taxon>Nectriaceae</taxon>
        <taxon>Fusarium</taxon>
        <taxon>Fusarium fujikuroi species complex</taxon>
    </lineage>
</organism>
<evidence type="ECO:0000313" key="8">
    <source>
        <dbReference type="EMBL" id="KAF5612751.1"/>
    </source>
</evidence>
<dbReference type="GO" id="GO:0044550">
    <property type="term" value="P:secondary metabolite biosynthetic process"/>
    <property type="evidence" value="ECO:0007669"/>
    <property type="project" value="TreeGrafter"/>
</dbReference>
<keyword evidence="9" id="KW-1185">Reference proteome</keyword>
<dbReference type="GO" id="GO:0004312">
    <property type="term" value="F:fatty acid synthase activity"/>
    <property type="evidence" value="ECO:0007669"/>
    <property type="project" value="TreeGrafter"/>
</dbReference>
<gene>
    <name evidence="8" type="ORF">FTJAE_14040</name>
</gene>
<dbReference type="InterPro" id="IPR014030">
    <property type="entry name" value="Ketoacyl_synth_N"/>
</dbReference>
<sequence length="1346" mass="147857">MEENRAPEPIAIIGLTCKFAGEATNADSLWQMIANGRDAWSQIPLSRFNWAGSFHPDHEKSSTMHVRAGYFIKEDLGNFDAAFFNLSAETAASMDPQFRLQLESVYEALENAGQPIEKIAGSDTSVYMGTFNHDYREGMIRDEDDLPRFMITGTGAAMASNRVSHFFDLRGASMTLDTGCSTSLVALHQAVSDLRSGNSTMAIVGSSNLMLNPDMFKALGSIGVLSPDGKSFSFDSRANGYGRGEGVATVVIKRWRDAVAAGDPIRAVIRETCLNQDGKTETITSPSFNAQEQLIRKSYQNAQLDPLETQYFEAHGTGTPTGDPIELQAAAAVFQSRQSAAEPLHIGSIKANIGHTEPVSGLASLIKVVMALEHGALPPSINFEKPNAKVDLKEWNFEVPQRLEPWIPNSDGIRRASINNFGYGGTNAHVIVEMGPRWITDSGIHETNGISHINGHANGTESTSGSNTKPPGEGSNKNPSRNKTKVLLLSARDERACQDMISNLADYLRRRNDHEKPDQLLQSMIYTLGHRRSMMPWVAACPISYMRGISTVVEALESSQFKPKRIVRVPRIGMVFTGQGAQWHAMGRELIIAYPVFRSSLELGDAYLRELGADWSLMEELMRDAADTKVYDTAISIPICAALQISLVNLLQSWGIKPAAVTSHSSGEIAAAYAAGVVDYRASMAIAHYRSVLSADKALRGSLKGGMVAIGAGSDHAATYLQELQSDGKATIACINSPKSVTIAGDLSSVLEVETRAKSDGVLASRLNVDIGYHSHQMEPISHKYRDALSRVKLCNSQSNLESIAYASPVTGGRMTDPEEIASAEHWVASLVQPVQFLDAFTDMILGSFDPSGTSVDIIVEVGPHSALRGPIRQILELPEFGGLQIPYYPCLIRKNDARDTMQALAANLIGEGLELQLASLNFPYGRESFVEVLTDLPPYPWNHQTRHWAEPRFNRALRERDQEPHNLIGSLVLGSERESPSWRHVLRVSESPWLRDHVVQSNVLYPGAGFVCLAVAAMAQMVSMQVIKSVDKLGKDRRVSGYRLRDVEILRALLVPDMQPLELQTKLSPASDREIGLRGWYHFEVLSVTGENRWNLHAKGSIKVEFADDARPGVDRLEGISPLIPSTARRIAPDDVFATFRSVGIEHGPAFQNFKAILQCQNEPRSKATIVVADTSAGNTIIHPTTLDSIVQAAYTALPKAGYFQESPRVPRKFRHIWISSDIGFEAGHEFEACSRVNDADSQSFEADIRLFDAQKDPHGSQTPVLEIQGLFLQSLGQAVGITNKRPWENEVCNSVEWDIDMTVANPKTLDKIQKELTHSDPGESLTKELRPICLYYIHEALIEL</sequence>
<keyword evidence="1" id="KW-0596">Phosphopantetheine</keyword>
<feature type="region of interest" description="Disordered" evidence="5">
    <location>
        <begin position="449"/>
        <end position="482"/>
    </location>
</feature>
<name>A0A8H5V6V6_9HYPO</name>
<dbReference type="InterPro" id="IPR049551">
    <property type="entry name" value="PKS_DH_C"/>
</dbReference>
<dbReference type="InterPro" id="IPR050091">
    <property type="entry name" value="PKS_NRPS_Biosynth_Enz"/>
</dbReference>
<dbReference type="Pfam" id="PF16197">
    <property type="entry name" value="KAsynt_C_assoc"/>
    <property type="match status" value="1"/>
</dbReference>